<name>A0A0Q0W8J3_9FLAO</name>
<reference evidence="1 2" key="1">
    <citation type="submission" date="2014-09" db="EMBL/GenBank/DDBJ databases">
        <title>Genome sequence of Flavobacterium aquidurense RC62.</title>
        <authorList>
            <person name="Kim J.F."/>
            <person name="Kwak M.-J."/>
        </authorList>
    </citation>
    <scope>NUCLEOTIDE SEQUENCE [LARGE SCALE GENOMIC DNA]</scope>
    <source>
        <strain evidence="1 2">RC62</strain>
    </source>
</reference>
<sequence length="41" mass="4895">MYFGFNGKCSTQLFNRFDFKSIHQDIFLLLTISCLKNRTFV</sequence>
<dbReference type="STRING" id="362413.RC62_3754"/>
<evidence type="ECO:0000313" key="1">
    <source>
        <dbReference type="EMBL" id="KQB42747.1"/>
    </source>
</evidence>
<dbReference type="AlphaFoldDB" id="A0A0Q0W8J3"/>
<accession>A0A0Q0W8J3</accession>
<evidence type="ECO:0000313" key="2">
    <source>
        <dbReference type="Proteomes" id="UP000050443"/>
    </source>
</evidence>
<organism evidence="1 2">
    <name type="scientific">Flavobacterium aquidurense</name>
    <dbReference type="NCBI Taxonomy" id="362413"/>
    <lineage>
        <taxon>Bacteria</taxon>
        <taxon>Pseudomonadati</taxon>
        <taxon>Bacteroidota</taxon>
        <taxon>Flavobacteriia</taxon>
        <taxon>Flavobacteriales</taxon>
        <taxon>Flavobacteriaceae</taxon>
        <taxon>Flavobacterium</taxon>
    </lineage>
</organism>
<dbReference type="Proteomes" id="UP000050443">
    <property type="component" value="Unassembled WGS sequence"/>
</dbReference>
<proteinExistence type="predicted"/>
<comment type="caution">
    <text evidence="1">The sequence shown here is derived from an EMBL/GenBank/DDBJ whole genome shotgun (WGS) entry which is preliminary data.</text>
</comment>
<dbReference type="PATRIC" id="fig|362413.3.peg.3679"/>
<gene>
    <name evidence="1" type="ORF">RC62_3754</name>
</gene>
<dbReference type="EMBL" id="JRLF01000006">
    <property type="protein sequence ID" value="KQB42747.1"/>
    <property type="molecule type" value="Genomic_DNA"/>
</dbReference>
<protein>
    <submittedName>
        <fullName evidence="1">Uncharacterized protein</fullName>
    </submittedName>
</protein>